<keyword evidence="6" id="KW-0503">Monooxygenase</keyword>
<accession>A0AAX6MWL1</accession>
<dbReference type="EMBL" id="JBANMG010000002">
    <property type="protein sequence ID" value="KAK6956906.1"/>
    <property type="molecule type" value="Genomic_DNA"/>
</dbReference>
<proteinExistence type="inferred from homology"/>
<dbReference type="Gene3D" id="1.10.630.10">
    <property type="entry name" value="Cytochrome P450"/>
    <property type="match status" value="1"/>
</dbReference>
<keyword evidence="6" id="KW-0560">Oxidoreductase</keyword>
<dbReference type="InterPro" id="IPR001128">
    <property type="entry name" value="Cyt_P450"/>
</dbReference>
<protein>
    <recommendedName>
        <fullName evidence="9">Cytochrome P450</fullName>
    </recommendedName>
</protein>
<evidence type="ECO:0008006" key="9">
    <source>
        <dbReference type="Google" id="ProtNLM"/>
    </source>
</evidence>
<dbReference type="GO" id="GO:0016705">
    <property type="term" value="F:oxidoreductase activity, acting on paired donors, with incorporation or reduction of molecular oxygen"/>
    <property type="evidence" value="ECO:0007669"/>
    <property type="project" value="InterPro"/>
</dbReference>
<dbReference type="GO" id="GO:0020037">
    <property type="term" value="F:heme binding"/>
    <property type="evidence" value="ECO:0007669"/>
    <property type="project" value="InterPro"/>
</dbReference>
<dbReference type="AlphaFoldDB" id="A0AAX6MWL1"/>
<reference evidence="7 8" key="1">
    <citation type="journal article" date="2024" name="Front Chem Biol">
        <title>Unveiling the potential of Daldinia eschscholtzii MFLUCC 19-0629 through bioactivity and bioinformatics studies for enhanced sustainable agriculture production.</title>
        <authorList>
            <person name="Brooks S."/>
            <person name="Weaver J.A."/>
            <person name="Klomchit A."/>
            <person name="Alharthi S.A."/>
            <person name="Onlamun T."/>
            <person name="Nurani R."/>
            <person name="Vong T.K."/>
            <person name="Alberti F."/>
            <person name="Greco C."/>
        </authorList>
    </citation>
    <scope>NUCLEOTIDE SEQUENCE [LARGE SCALE GENOMIC DNA]</scope>
    <source>
        <strain evidence="7">MFLUCC 19-0629</strain>
    </source>
</reference>
<dbReference type="GO" id="GO:0005506">
    <property type="term" value="F:iron ion binding"/>
    <property type="evidence" value="ECO:0007669"/>
    <property type="project" value="InterPro"/>
</dbReference>
<evidence type="ECO:0000313" key="8">
    <source>
        <dbReference type="Proteomes" id="UP001369815"/>
    </source>
</evidence>
<organism evidence="7 8">
    <name type="scientific">Daldinia eschscholtzii</name>
    <dbReference type="NCBI Taxonomy" id="292717"/>
    <lineage>
        <taxon>Eukaryota</taxon>
        <taxon>Fungi</taxon>
        <taxon>Dikarya</taxon>
        <taxon>Ascomycota</taxon>
        <taxon>Pezizomycotina</taxon>
        <taxon>Sordariomycetes</taxon>
        <taxon>Xylariomycetidae</taxon>
        <taxon>Xylariales</taxon>
        <taxon>Hypoxylaceae</taxon>
        <taxon>Daldinia</taxon>
    </lineage>
</organism>
<evidence type="ECO:0000313" key="7">
    <source>
        <dbReference type="EMBL" id="KAK6956906.1"/>
    </source>
</evidence>
<gene>
    <name evidence="7" type="ORF">Daesc_002188</name>
</gene>
<dbReference type="InterPro" id="IPR036396">
    <property type="entry name" value="Cyt_P450_sf"/>
</dbReference>
<dbReference type="GO" id="GO:0004497">
    <property type="term" value="F:monooxygenase activity"/>
    <property type="evidence" value="ECO:0007669"/>
    <property type="project" value="UniProtKB-KW"/>
</dbReference>
<dbReference type="InterPro" id="IPR002403">
    <property type="entry name" value="Cyt_P450_E_grp-IV"/>
</dbReference>
<evidence type="ECO:0000256" key="2">
    <source>
        <dbReference type="ARBA" id="ARBA00010617"/>
    </source>
</evidence>
<dbReference type="PRINTS" id="PR00465">
    <property type="entry name" value="EP450IV"/>
</dbReference>
<dbReference type="Pfam" id="PF00067">
    <property type="entry name" value="p450"/>
    <property type="match status" value="1"/>
</dbReference>
<keyword evidence="5" id="KW-0408">Iron</keyword>
<dbReference type="InterPro" id="IPR050121">
    <property type="entry name" value="Cytochrome_P450_monoxygenase"/>
</dbReference>
<evidence type="ECO:0000256" key="6">
    <source>
        <dbReference type="ARBA" id="ARBA00023033"/>
    </source>
</evidence>
<dbReference type="SUPFAM" id="SSF48264">
    <property type="entry name" value="Cytochrome P450"/>
    <property type="match status" value="1"/>
</dbReference>
<keyword evidence="8" id="KW-1185">Reference proteome</keyword>
<dbReference type="Proteomes" id="UP001369815">
    <property type="component" value="Unassembled WGS sequence"/>
</dbReference>
<evidence type="ECO:0000256" key="5">
    <source>
        <dbReference type="ARBA" id="ARBA00023004"/>
    </source>
</evidence>
<evidence type="ECO:0000256" key="1">
    <source>
        <dbReference type="ARBA" id="ARBA00001971"/>
    </source>
</evidence>
<comment type="cofactor">
    <cofactor evidence="1">
        <name>heme</name>
        <dbReference type="ChEBI" id="CHEBI:30413"/>
    </cofactor>
</comment>
<evidence type="ECO:0000256" key="3">
    <source>
        <dbReference type="ARBA" id="ARBA00022617"/>
    </source>
</evidence>
<comment type="caution">
    <text evidence="7">The sequence shown here is derived from an EMBL/GenBank/DDBJ whole genome shotgun (WGS) entry which is preliminary data.</text>
</comment>
<evidence type="ECO:0000256" key="4">
    <source>
        <dbReference type="ARBA" id="ARBA00022723"/>
    </source>
</evidence>
<comment type="similarity">
    <text evidence="2">Belongs to the cytochrome P450 family.</text>
</comment>
<keyword evidence="3" id="KW-0349">Heme</keyword>
<dbReference type="PANTHER" id="PTHR24305">
    <property type="entry name" value="CYTOCHROME P450"/>
    <property type="match status" value="1"/>
</dbReference>
<keyword evidence="4" id="KW-0479">Metal-binding</keyword>
<sequence>MHEEYGPIIRINPNEVHCNDIKFVDEIYATSSRRRNKPLHSVRGSIHSESEFDTTDHDLHKIRLELPKRLHNIQNEIDAGIIRDQPTVFEYLLQLNPDEKKHLNLLDEAAILTNAGAGTTTWTLAVITYHVLSKPDILSRLTKELNQVVDDPLVLPSFSTLESLPYLQGVVQEGLRLSYGAAGRSPRVPTDEDLLYRGEWKKGTVQYVIPRGYAIGMSSYLTHHDESVFPDSHSFIPERWLDSQNRKVLDRIAALTLRVFPQMQLFETTEEDVVCDYDLLAPMPKDGSKGVRVIGKTV</sequence>
<dbReference type="PANTHER" id="PTHR24305:SF147">
    <property type="entry name" value="P450, PUTATIVE (EUROFUNG)-RELATED"/>
    <property type="match status" value="1"/>
</dbReference>
<name>A0AAX6MWL1_9PEZI</name>